<keyword evidence="2 6" id="KW-0812">Transmembrane</keyword>
<dbReference type="GO" id="GO:0001518">
    <property type="term" value="C:voltage-gated sodium channel complex"/>
    <property type="evidence" value="ECO:0007669"/>
    <property type="project" value="TreeGrafter"/>
</dbReference>
<feature type="transmembrane region" description="Helical" evidence="6">
    <location>
        <begin position="77"/>
        <end position="103"/>
    </location>
</feature>
<dbReference type="SUPFAM" id="SSF81324">
    <property type="entry name" value="Voltage-gated potassium channels"/>
    <property type="match status" value="2"/>
</dbReference>
<name>B0WM44_CULQU</name>
<dbReference type="Gene3D" id="1.10.287.70">
    <property type="match status" value="2"/>
</dbReference>
<dbReference type="InterPro" id="IPR043203">
    <property type="entry name" value="VGCC_Ca_Na"/>
</dbReference>
<evidence type="ECO:0000259" key="7">
    <source>
        <dbReference type="Pfam" id="PF00520"/>
    </source>
</evidence>
<accession>B0WM44</accession>
<feature type="transmembrane region" description="Helical" evidence="6">
    <location>
        <begin position="234"/>
        <end position="254"/>
    </location>
</feature>
<sequence>MSSSSSWSCCTEVPDTTADTLRTSLMPSTTPAKHQEKDDDEDGPTFKDKAVEFGMRMIDIFCVWDCCWVWLKFQEWVSFIVFDPFVELFITLCIVVNTLFMALDHHDMNPDMERALKSGNYVSIESVRVGPARRASWRPLSSFVSQFFTATFAIEATMKLIAMSPKWYFQEGWNIFDFIIVALSLLELGLEGVQGLSVLRSFRLLRVFKLAKSWPTLNLLISIMGRTVGALGNLTFVLCIIIFIFAVMGMQLFGKNYTAELSQRSTPLAAKTTSKLYYLYSLLGNAVDLVLRVFKLAKSWPTLNLLISIMGRTMGALGNLTFVFCIIVFIFAVMGMQLFGKNYIDNVDRFPDKDLPRWNFTDFMHSFMIVFRVLCGEWIESMWDCMLVGDVSCIPFFLATVVIGNLVVLNLFLALLLSNFGSSSLSAPTADNETNKIAEAFNRISRFSNWIKANIAAALKFVKNKLTSQIASVQPAEHGENELELTPDDILADGLLKKGVKEHNQLEVAIGDGMEFTIHGDLKNKGKKNKQLMNNSKKICYKIV</sequence>
<dbReference type="Pfam" id="PF00520">
    <property type="entry name" value="Ion_trans"/>
    <property type="match status" value="2"/>
</dbReference>
<gene>
    <name evidence="9" type="primary">6040378</name>
    <name evidence="8" type="ORF">CpipJ_CPIJ007595</name>
</gene>
<dbReference type="EMBL" id="DS231994">
    <property type="protein sequence ID" value="EDS30872.1"/>
    <property type="molecule type" value="Genomic_DNA"/>
</dbReference>
<dbReference type="InterPro" id="IPR027359">
    <property type="entry name" value="Volt_channel_dom_sf"/>
</dbReference>
<dbReference type="FunFam" id="1.10.287.70:FF:000046">
    <property type="entry name" value="Sodium channel protein"/>
    <property type="match status" value="1"/>
</dbReference>
<organism>
    <name type="scientific">Culex quinquefasciatus</name>
    <name type="common">Southern house mosquito</name>
    <name type="synonym">Culex pungens</name>
    <dbReference type="NCBI Taxonomy" id="7176"/>
    <lineage>
        <taxon>Eukaryota</taxon>
        <taxon>Metazoa</taxon>
        <taxon>Ecdysozoa</taxon>
        <taxon>Arthropoda</taxon>
        <taxon>Hexapoda</taxon>
        <taxon>Insecta</taxon>
        <taxon>Pterygota</taxon>
        <taxon>Neoptera</taxon>
        <taxon>Endopterygota</taxon>
        <taxon>Diptera</taxon>
        <taxon>Nematocera</taxon>
        <taxon>Culicoidea</taxon>
        <taxon>Culicidae</taxon>
        <taxon>Culicinae</taxon>
        <taxon>Culicini</taxon>
        <taxon>Culex</taxon>
        <taxon>Culex</taxon>
    </lineage>
</organism>
<feature type="compositionally biased region" description="Polar residues" evidence="5">
    <location>
        <begin position="21"/>
        <end position="32"/>
    </location>
</feature>
<keyword evidence="10" id="KW-1185">Reference proteome</keyword>
<dbReference type="Proteomes" id="UP000002320">
    <property type="component" value="Unassembled WGS sequence"/>
</dbReference>
<dbReference type="eggNOG" id="KOG2301">
    <property type="taxonomic scope" value="Eukaryota"/>
</dbReference>
<dbReference type="HOGENOM" id="CLU_500848_0_0_1"/>
<dbReference type="KEGG" id="cqu:CpipJ_CPIJ007595"/>
<dbReference type="GO" id="GO:0086010">
    <property type="term" value="P:membrane depolarization during action potential"/>
    <property type="evidence" value="ECO:0007669"/>
    <property type="project" value="TreeGrafter"/>
</dbReference>
<protein>
    <submittedName>
        <fullName evidence="8 9">Sodium channel protein</fullName>
    </submittedName>
</protein>
<comment type="subcellular location">
    <subcellularLocation>
        <location evidence="1">Membrane</location>
        <topology evidence="1">Multi-pass membrane protein</topology>
    </subcellularLocation>
</comment>
<keyword evidence="4 6" id="KW-0472">Membrane</keyword>
<dbReference type="STRING" id="7176.B0WM44"/>
<evidence type="ECO:0000256" key="4">
    <source>
        <dbReference type="ARBA" id="ARBA00023136"/>
    </source>
</evidence>
<dbReference type="InterPro" id="IPR005821">
    <property type="entry name" value="Ion_trans_dom"/>
</dbReference>
<dbReference type="PANTHER" id="PTHR10037">
    <property type="entry name" value="VOLTAGE-GATED CATION CHANNEL CALCIUM AND SODIUM"/>
    <property type="match status" value="1"/>
</dbReference>
<evidence type="ECO:0000256" key="5">
    <source>
        <dbReference type="SAM" id="MobiDB-lite"/>
    </source>
</evidence>
<dbReference type="PANTHER" id="PTHR10037:SF288">
    <property type="entry name" value="SODIUM CHANNEL PROTEIN PARA"/>
    <property type="match status" value="1"/>
</dbReference>
<reference evidence="9" key="2">
    <citation type="submission" date="2021-02" db="UniProtKB">
        <authorList>
            <consortium name="EnsemblMetazoa"/>
        </authorList>
    </citation>
    <scope>IDENTIFICATION</scope>
    <source>
        <strain evidence="9">JHB</strain>
    </source>
</reference>
<evidence type="ECO:0000313" key="8">
    <source>
        <dbReference type="EMBL" id="EDS30872.1"/>
    </source>
</evidence>
<proteinExistence type="predicted"/>
<feature type="transmembrane region" description="Helical" evidence="6">
    <location>
        <begin position="394"/>
        <end position="417"/>
    </location>
</feature>
<evidence type="ECO:0000256" key="2">
    <source>
        <dbReference type="ARBA" id="ARBA00022692"/>
    </source>
</evidence>
<evidence type="ECO:0000313" key="9">
    <source>
        <dbReference type="EnsemblMetazoa" id="CPIJ007595-PA"/>
    </source>
</evidence>
<dbReference type="VEuPathDB" id="VectorBase:CPIJ007595"/>
<keyword evidence="3 6" id="KW-1133">Transmembrane helix</keyword>
<evidence type="ECO:0000256" key="6">
    <source>
        <dbReference type="SAM" id="Phobius"/>
    </source>
</evidence>
<feature type="transmembrane region" description="Helical" evidence="6">
    <location>
        <begin position="275"/>
        <end position="294"/>
    </location>
</feature>
<feature type="domain" description="Ion transport" evidence="7">
    <location>
        <begin position="84"/>
        <end position="259"/>
    </location>
</feature>
<reference evidence="8" key="1">
    <citation type="submission" date="2007-03" db="EMBL/GenBank/DDBJ databases">
        <title>Annotation of Culex pipiens quinquefasciatus.</title>
        <authorList>
            <consortium name="The Broad Institute Genome Sequencing Platform"/>
            <person name="Atkinson P.W."/>
            <person name="Hemingway J."/>
            <person name="Christensen B.M."/>
            <person name="Higgs S."/>
            <person name="Kodira C."/>
            <person name="Hannick L."/>
            <person name="Megy K."/>
            <person name="O'Leary S."/>
            <person name="Pearson M."/>
            <person name="Haas B.J."/>
            <person name="Mauceli E."/>
            <person name="Wortman J.R."/>
            <person name="Lee N.H."/>
            <person name="Guigo R."/>
            <person name="Stanke M."/>
            <person name="Alvarado L."/>
            <person name="Amedeo P."/>
            <person name="Antoine C.H."/>
            <person name="Arensburger P."/>
            <person name="Bidwell S.L."/>
            <person name="Crawford M."/>
            <person name="Camaro F."/>
            <person name="Devon K."/>
            <person name="Engels R."/>
            <person name="Hammond M."/>
            <person name="Howarth C."/>
            <person name="Koehrsen M."/>
            <person name="Lawson D."/>
            <person name="Montgomery P."/>
            <person name="Nene V."/>
            <person name="Nusbaum C."/>
            <person name="Puiu D."/>
            <person name="Romero-Severson J."/>
            <person name="Severson D.W."/>
            <person name="Shumway M."/>
            <person name="Sisk P."/>
            <person name="Stolte C."/>
            <person name="Zeng Q."/>
            <person name="Eisenstadt E."/>
            <person name="Fraser-Liggett C."/>
            <person name="Strausberg R."/>
            <person name="Galagan J."/>
            <person name="Birren B."/>
            <person name="Collins F.H."/>
        </authorList>
    </citation>
    <scope>NUCLEOTIDE SEQUENCE [LARGE SCALE GENOMIC DNA]</scope>
    <source>
        <strain evidence="8">JHB</strain>
    </source>
</reference>
<dbReference type="GO" id="GO:0019228">
    <property type="term" value="P:neuronal action potential"/>
    <property type="evidence" value="ECO:0007669"/>
    <property type="project" value="TreeGrafter"/>
</dbReference>
<feature type="domain" description="Ion transport" evidence="7">
    <location>
        <begin position="290"/>
        <end position="422"/>
    </location>
</feature>
<dbReference type="Gene3D" id="1.20.120.350">
    <property type="entry name" value="Voltage-gated potassium channels. Chain C"/>
    <property type="match status" value="1"/>
</dbReference>
<dbReference type="GO" id="GO:0005248">
    <property type="term" value="F:voltage-gated sodium channel activity"/>
    <property type="evidence" value="ECO:0007669"/>
    <property type="project" value="TreeGrafter"/>
</dbReference>
<keyword evidence="8" id="KW-0406">Ion transport</keyword>
<feature type="region of interest" description="Disordered" evidence="5">
    <location>
        <begin position="21"/>
        <end position="45"/>
    </location>
</feature>
<feature type="transmembrane region" description="Helical" evidence="6">
    <location>
        <begin position="314"/>
        <end position="339"/>
    </location>
</feature>
<dbReference type="InParanoid" id="B0WM44"/>
<keyword evidence="8" id="KW-0813">Transport</keyword>
<keyword evidence="8" id="KW-0407">Ion channel</keyword>
<evidence type="ECO:0000256" key="3">
    <source>
        <dbReference type="ARBA" id="ARBA00022989"/>
    </source>
</evidence>
<evidence type="ECO:0000313" key="10">
    <source>
        <dbReference type="Proteomes" id="UP000002320"/>
    </source>
</evidence>
<dbReference type="AlphaFoldDB" id="B0WM44"/>
<dbReference type="EnsemblMetazoa" id="CPIJ007595-RA">
    <property type="protein sequence ID" value="CPIJ007595-PA"/>
    <property type="gene ID" value="CPIJ007595"/>
</dbReference>
<evidence type="ECO:0000256" key="1">
    <source>
        <dbReference type="ARBA" id="ARBA00004141"/>
    </source>
</evidence>